<evidence type="ECO:0000313" key="3">
    <source>
        <dbReference type="Proteomes" id="UP000256321"/>
    </source>
</evidence>
<evidence type="ECO:0000313" key="4">
    <source>
        <dbReference type="Proteomes" id="UP000629596"/>
    </source>
</evidence>
<organism evidence="2 3">
    <name type="scientific">Parabacteroides acidifaciens</name>
    <dbReference type="NCBI Taxonomy" id="2290935"/>
    <lineage>
        <taxon>Bacteria</taxon>
        <taxon>Pseudomonadati</taxon>
        <taxon>Bacteroidota</taxon>
        <taxon>Bacteroidia</taxon>
        <taxon>Bacteroidales</taxon>
        <taxon>Tannerellaceae</taxon>
        <taxon>Parabacteroides</taxon>
    </lineage>
</organism>
<keyword evidence="2" id="KW-0808">Transferase</keyword>
<dbReference type="Gene3D" id="3.40.50.2000">
    <property type="entry name" value="Glycogen Phosphorylase B"/>
    <property type="match status" value="1"/>
</dbReference>
<dbReference type="PANTHER" id="PTHR45947:SF3">
    <property type="entry name" value="SULFOQUINOVOSYL TRANSFERASE SQD2"/>
    <property type="match status" value="1"/>
</dbReference>
<keyword evidence="4" id="KW-1185">Reference proteome</keyword>
<dbReference type="Proteomes" id="UP000629596">
    <property type="component" value="Unassembled WGS sequence"/>
</dbReference>
<sequence>MENRDFIITSLQPWDIEIGSTIKNTALEISKKNRVLYLNTPMDYSTRFRGNKNKAWIRRMDVIKKLVSPIRQLNENMWIADCPFCILPVGKLPTSFLFDWVNKLNNRKIANHIRQIATQLGFNNYIHLIDTDIFRSQYLKEYLKPSLSIYYCRDFVIGESYWKKNGTRLEPLLAAKSDIVLANSTHFAERFRKYNRHTYPIETGVNLSLYDGRKSWPVPEDMKPVPHPVIGYVGTVNSTRLDSDLLLRIAKKRPTYSFVFTGPEDEVFSKHPIHQLSNVYFLGKKPVETLPAYISSYDVCINPQMVNDITNGNYPLKIDEYLAMGKPTVATSTHTMQDIFAAHTYLPANEDEYLQALDNALEEINNPMRKEERICFAETHSWGHSVRKIYTIIDKYYKK</sequence>
<dbReference type="RefSeq" id="WP_115498947.1">
    <property type="nucleotide sequence ID" value="NZ_JACRTI010000012.1"/>
</dbReference>
<dbReference type="GO" id="GO:0016757">
    <property type="term" value="F:glycosyltransferase activity"/>
    <property type="evidence" value="ECO:0007669"/>
    <property type="project" value="TreeGrafter"/>
</dbReference>
<evidence type="ECO:0000313" key="2">
    <source>
        <dbReference type="EMBL" id="RDU49779.1"/>
    </source>
</evidence>
<proteinExistence type="predicted"/>
<name>A0A3D8HFM9_9BACT</name>
<dbReference type="SUPFAM" id="SSF53756">
    <property type="entry name" value="UDP-Glycosyltransferase/glycogen phosphorylase"/>
    <property type="match status" value="1"/>
</dbReference>
<dbReference type="InterPro" id="IPR050194">
    <property type="entry name" value="Glycosyltransferase_grp1"/>
</dbReference>
<evidence type="ECO:0000313" key="1">
    <source>
        <dbReference type="EMBL" id="MBC8601453.1"/>
    </source>
</evidence>
<comment type="caution">
    <text evidence="2">The sequence shown here is derived from an EMBL/GenBank/DDBJ whole genome shotgun (WGS) entry which is preliminary data.</text>
</comment>
<dbReference type="EMBL" id="JACRTI010000012">
    <property type="protein sequence ID" value="MBC8601453.1"/>
    <property type="molecule type" value="Genomic_DNA"/>
</dbReference>
<gene>
    <name evidence="2" type="ORF">DWU89_07080</name>
    <name evidence="1" type="ORF">H8784_06915</name>
</gene>
<accession>A0A3D8HFM9</accession>
<reference evidence="2 3" key="1">
    <citation type="submission" date="2018-07" db="EMBL/GenBank/DDBJ databases">
        <title>Parabacteroides acidifaciens nov. sp., isolated from human feces.</title>
        <authorList>
            <person name="Wang Y.J."/>
        </authorList>
    </citation>
    <scope>NUCLEOTIDE SEQUENCE [LARGE SCALE GENOMIC DNA]</scope>
    <source>
        <strain evidence="2 3">426-9</strain>
    </source>
</reference>
<dbReference type="AlphaFoldDB" id="A0A3D8HFM9"/>
<dbReference type="PANTHER" id="PTHR45947">
    <property type="entry name" value="SULFOQUINOVOSYL TRANSFERASE SQD2"/>
    <property type="match status" value="1"/>
</dbReference>
<dbReference type="Proteomes" id="UP000256321">
    <property type="component" value="Unassembled WGS sequence"/>
</dbReference>
<dbReference type="Pfam" id="PF13692">
    <property type="entry name" value="Glyco_trans_1_4"/>
    <property type="match status" value="1"/>
</dbReference>
<dbReference type="EMBL" id="QREV01000012">
    <property type="protein sequence ID" value="RDU49779.1"/>
    <property type="molecule type" value="Genomic_DNA"/>
</dbReference>
<reference evidence="1 4" key="2">
    <citation type="submission" date="2020-08" db="EMBL/GenBank/DDBJ databases">
        <title>Genome public.</title>
        <authorList>
            <person name="Liu C."/>
            <person name="Sun Q."/>
        </authorList>
    </citation>
    <scope>NUCLEOTIDE SEQUENCE [LARGE SCALE GENOMIC DNA]</scope>
    <source>
        <strain evidence="1 4">426_9</strain>
    </source>
</reference>
<protein>
    <submittedName>
        <fullName evidence="2">Glycosyltransferase</fullName>
    </submittedName>
</protein>